<reference evidence="1" key="1">
    <citation type="submission" date="2021-05" db="EMBL/GenBank/DDBJ databases">
        <authorList>
            <person name="Pan Q."/>
            <person name="Jouanno E."/>
            <person name="Zahm M."/>
            <person name="Klopp C."/>
            <person name="Cabau C."/>
            <person name="Louis A."/>
            <person name="Berthelot C."/>
            <person name="Parey E."/>
            <person name="Roest Crollius H."/>
            <person name="Montfort J."/>
            <person name="Robinson-Rechavi M."/>
            <person name="Bouchez O."/>
            <person name="Lampietro C."/>
            <person name="Lopez Roques C."/>
            <person name="Donnadieu C."/>
            <person name="Postlethwait J."/>
            <person name="Bobe J."/>
            <person name="Dillon D."/>
            <person name="Chandos A."/>
            <person name="von Hippel F."/>
            <person name="Guiguen Y."/>
        </authorList>
    </citation>
    <scope>NUCLEOTIDE SEQUENCE</scope>
    <source>
        <strain evidence="1">YG-Jan2019</strain>
    </source>
</reference>
<dbReference type="EMBL" id="CM055744">
    <property type="protein sequence ID" value="KAJ7998544.1"/>
    <property type="molecule type" value="Genomic_DNA"/>
</dbReference>
<accession>A0ACC2G491</accession>
<evidence type="ECO:0000313" key="2">
    <source>
        <dbReference type="Proteomes" id="UP001157502"/>
    </source>
</evidence>
<proteinExistence type="predicted"/>
<protein>
    <submittedName>
        <fullName evidence="1">Uncharacterized protein</fullName>
    </submittedName>
</protein>
<organism evidence="1 2">
    <name type="scientific">Dallia pectoralis</name>
    <name type="common">Alaska blackfish</name>
    <dbReference type="NCBI Taxonomy" id="75939"/>
    <lineage>
        <taxon>Eukaryota</taxon>
        <taxon>Metazoa</taxon>
        <taxon>Chordata</taxon>
        <taxon>Craniata</taxon>
        <taxon>Vertebrata</taxon>
        <taxon>Euteleostomi</taxon>
        <taxon>Actinopterygii</taxon>
        <taxon>Neopterygii</taxon>
        <taxon>Teleostei</taxon>
        <taxon>Protacanthopterygii</taxon>
        <taxon>Esociformes</taxon>
        <taxon>Umbridae</taxon>
        <taxon>Dallia</taxon>
    </lineage>
</organism>
<evidence type="ECO:0000313" key="1">
    <source>
        <dbReference type="EMBL" id="KAJ7998544.1"/>
    </source>
</evidence>
<sequence length="93" mass="10953">MTTESQRRLLSHFQSLQPSSDQNRTESDLPQLNSPDQKSINKEKSPFYSALCRPWWIVVDYSVSKTSLCKRLRRNKRVGVLHNMDPRMAIMMR</sequence>
<gene>
    <name evidence="1" type="ORF">DPEC_G00206010</name>
</gene>
<name>A0ACC2G491_DALPE</name>
<keyword evidence="2" id="KW-1185">Reference proteome</keyword>
<dbReference type="Proteomes" id="UP001157502">
    <property type="component" value="Chromosome 17"/>
</dbReference>
<comment type="caution">
    <text evidence="1">The sequence shown here is derived from an EMBL/GenBank/DDBJ whole genome shotgun (WGS) entry which is preliminary data.</text>
</comment>